<dbReference type="EMBL" id="MKEK01000001">
    <property type="protein sequence ID" value="OEY70363.1"/>
    <property type="molecule type" value="Genomic_DNA"/>
</dbReference>
<evidence type="ECO:0000313" key="2">
    <source>
        <dbReference type="Proteomes" id="UP000242258"/>
    </source>
</evidence>
<evidence type="ECO:0000313" key="1">
    <source>
        <dbReference type="EMBL" id="OEY70363.1"/>
    </source>
</evidence>
<keyword evidence="2" id="KW-1185">Reference proteome</keyword>
<dbReference type="Proteomes" id="UP000242258">
    <property type="component" value="Unassembled WGS sequence"/>
</dbReference>
<dbReference type="RefSeq" id="WP_070049917.1">
    <property type="nucleotide sequence ID" value="NZ_CBCSDO010000009.1"/>
</dbReference>
<comment type="caution">
    <text evidence="1">The sequence shown here is derived from an EMBL/GenBank/DDBJ whole genome shotgun (WGS) entry which is preliminary data.</text>
</comment>
<protein>
    <submittedName>
        <fullName evidence="1">Uncharacterized protein</fullName>
    </submittedName>
</protein>
<name>A0A1E7Q8H5_9GAMM</name>
<dbReference type="AlphaFoldDB" id="A0A1E7Q8H5"/>
<organism evidence="1 2">
    <name type="scientific">Rheinheimera salexigens</name>
    <dbReference type="NCBI Taxonomy" id="1628148"/>
    <lineage>
        <taxon>Bacteria</taxon>
        <taxon>Pseudomonadati</taxon>
        <taxon>Pseudomonadota</taxon>
        <taxon>Gammaproteobacteria</taxon>
        <taxon>Chromatiales</taxon>
        <taxon>Chromatiaceae</taxon>
        <taxon>Rheinheimera</taxon>
    </lineage>
</organism>
<accession>A0A1E7Q8H5</accession>
<gene>
    <name evidence="1" type="ORF">BI198_12850</name>
</gene>
<dbReference type="STRING" id="1628148.BI198_12850"/>
<sequence>MITPSLTAALNHKNASPFPASIRISGGQWQVINKLQTMTEAQRAGLYVAYEWHRAYGRSGDDSLFHPIQFEIYGIQAKGKGPALASALRQLGLLLCHNGRYRLSPAGLNLVKTVNIENQEC</sequence>
<proteinExistence type="predicted"/>
<reference evidence="2" key="1">
    <citation type="submission" date="2016-09" db="EMBL/GenBank/DDBJ databases">
        <authorList>
            <person name="Wan X."/>
            <person name="Hou S."/>
        </authorList>
    </citation>
    <scope>NUCLEOTIDE SEQUENCE [LARGE SCALE GENOMIC DNA]</scope>
    <source>
        <strain evidence="2">KH87</strain>
    </source>
</reference>